<keyword evidence="2" id="KW-0479">Metal-binding</keyword>
<evidence type="ECO:0000256" key="2">
    <source>
        <dbReference type="RuleBase" id="RU362039"/>
    </source>
</evidence>
<dbReference type="Gene3D" id="3.60.21.10">
    <property type="match status" value="1"/>
</dbReference>
<reference evidence="4" key="1">
    <citation type="journal article" date="2020" name="mSystems">
        <title>Genome- and Community-Level Interaction Insights into Carbon Utilization and Element Cycling Functions of Hydrothermarchaeota in Hydrothermal Sediment.</title>
        <authorList>
            <person name="Zhou Z."/>
            <person name="Liu Y."/>
            <person name="Xu W."/>
            <person name="Pan J."/>
            <person name="Luo Z.H."/>
            <person name="Li M."/>
        </authorList>
    </citation>
    <scope>NUCLEOTIDE SEQUENCE [LARGE SCALE GENOMIC DNA]</scope>
    <source>
        <strain evidence="4">SpSt-1088</strain>
    </source>
</reference>
<proteinExistence type="inferred from homology"/>
<dbReference type="NCBIfam" id="NF006988">
    <property type="entry name" value="PRK09453.1"/>
    <property type="match status" value="1"/>
</dbReference>
<evidence type="ECO:0000259" key="3">
    <source>
        <dbReference type="Pfam" id="PF12850"/>
    </source>
</evidence>
<feature type="domain" description="Calcineurin-like phosphoesterase" evidence="3">
    <location>
        <begin position="1"/>
        <end position="167"/>
    </location>
</feature>
<protein>
    <recommendedName>
        <fullName evidence="2">Phosphoesterase</fullName>
        <ecNumber evidence="2">3.1.4.-</ecNumber>
    </recommendedName>
</protein>
<dbReference type="EC" id="3.1.4.-" evidence="2"/>
<dbReference type="NCBIfam" id="TIGR00040">
    <property type="entry name" value="yfcE"/>
    <property type="match status" value="1"/>
</dbReference>
<name>A0A7C5U3V0_9BACT</name>
<comment type="cofactor">
    <cofactor evidence="2">
        <name>a divalent metal cation</name>
        <dbReference type="ChEBI" id="CHEBI:60240"/>
    </cofactor>
</comment>
<dbReference type="AlphaFoldDB" id="A0A7C5U3V0"/>
<evidence type="ECO:0000313" key="4">
    <source>
        <dbReference type="EMBL" id="HHR33385.1"/>
    </source>
</evidence>
<dbReference type="InterPro" id="IPR029052">
    <property type="entry name" value="Metallo-depent_PP-like"/>
</dbReference>
<dbReference type="GO" id="GO:0016787">
    <property type="term" value="F:hydrolase activity"/>
    <property type="evidence" value="ECO:0007669"/>
    <property type="project" value="UniProtKB-UniRule"/>
</dbReference>
<dbReference type="GO" id="GO:0046872">
    <property type="term" value="F:metal ion binding"/>
    <property type="evidence" value="ECO:0007669"/>
    <property type="project" value="UniProtKB-KW"/>
</dbReference>
<dbReference type="Pfam" id="PF12850">
    <property type="entry name" value="Metallophos_2"/>
    <property type="match status" value="1"/>
</dbReference>
<dbReference type="InterPro" id="IPR024654">
    <property type="entry name" value="Calcineurin-like_PHP_lpxH"/>
</dbReference>
<dbReference type="EMBL" id="DRXW01000027">
    <property type="protein sequence ID" value="HHR33385.1"/>
    <property type="molecule type" value="Genomic_DNA"/>
</dbReference>
<dbReference type="SUPFAM" id="SSF56300">
    <property type="entry name" value="Metallo-dependent phosphatases"/>
    <property type="match status" value="1"/>
</dbReference>
<comment type="similarity">
    <text evidence="1 2">Belongs to the metallophosphoesterase superfamily. YfcE family.</text>
</comment>
<sequence>MKFLFLSDTHGSVKAFEDVEKLFKLDEFDGIYHLGDVLYHGPRNPLPEGYDPKALVEKLKKYDINYIRGNCDADVDLKVLGIPEIARISMEYFGDFLLLLVHGEVFEENDVKEFLKDKNIHFLIHGHTHIAKIEEIEELGKVILNPGSTSLPKGETPRSVLVIEINNDEFNAKFINLDDGQVYMEGKWTLKDSKLSRAF</sequence>
<evidence type="ECO:0000256" key="1">
    <source>
        <dbReference type="ARBA" id="ARBA00008950"/>
    </source>
</evidence>
<dbReference type="InterPro" id="IPR000979">
    <property type="entry name" value="Phosphodiesterase_MJ0936/Vps29"/>
</dbReference>
<dbReference type="PANTHER" id="PTHR11124">
    <property type="entry name" value="VACUOLAR SORTING PROTEIN VPS29"/>
    <property type="match status" value="1"/>
</dbReference>
<comment type="caution">
    <text evidence="4">The sequence shown here is derived from an EMBL/GenBank/DDBJ whole genome shotgun (WGS) entry which is preliminary data.</text>
</comment>
<gene>
    <name evidence="4" type="ORF">ENM46_00375</name>
</gene>
<organism evidence="4">
    <name type="scientific">Fervidobacterium nodosum</name>
    <dbReference type="NCBI Taxonomy" id="2424"/>
    <lineage>
        <taxon>Bacteria</taxon>
        <taxon>Thermotogati</taxon>
        <taxon>Thermotogota</taxon>
        <taxon>Thermotogae</taxon>
        <taxon>Thermotogales</taxon>
        <taxon>Fervidobacteriaceae</taxon>
        <taxon>Fervidobacterium</taxon>
    </lineage>
</organism>
<accession>A0A7C5U3V0</accession>